<keyword evidence="3" id="KW-1185">Reference proteome</keyword>
<evidence type="ECO:0000313" key="2">
    <source>
        <dbReference type="EMBL" id="KAK8072660.1"/>
    </source>
</evidence>
<evidence type="ECO:0000256" key="1">
    <source>
        <dbReference type="SAM" id="MobiDB-lite"/>
    </source>
</evidence>
<comment type="caution">
    <text evidence="2">The sequence shown here is derived from an EMBL/GenBank/DDBJ whole genome shotgun (WGS) entry which is preliminary data.</text>
</comment>
<accession>A0ABR1VN47</accession>
<reference evidence="2 3" key="1">
    <citation type="submission" date="2023-01" db="EMBL/GenBank/DDBJ databases">
        <title>Analysis of 21 Apiospora genomes using comparative genomics revels a genus with tremendous synthesis potential of carbohydrate active enzymes and secondary metabolites.</title>
        <authorList>
            <person name="Sorensen T."/>
        </authorList>
    </citation>
    <scope>NUCLEOTIDE SEQUENCE [LARGE SCALE GENOMIC DNA]</scope>
    <source>
        <strain evidence="2 3">CBS 83171</strain>
    </source>
</reference>
<feature type="compositionally biased region" description="Polar residues" evidence="1">
    <location>
        <begin position="25"/>
        <end position="37"/>
    </location>
</feature>
<dbReference type="EMBL" id="JAQQWM010000003">
    <property type="protein sequence ID" value="KAK8072660.1"/>
    <property type="molecule type" value="Genomic_DNA"/>
</dbReference>
<name>A0ABR1VN47_9PEZI</name>
<gene>
    <name evidence="2" type="ORF">PG996_006008</name>
</gene>
<feature type="region of interest" description="Disordered" evidence="1">
    <location>
        <begin position="1"/>
        <end position="107"/>
    </location>
</feature>
<evidence type="ECO:0000313" key="3">
    <source>
        <dbReference type="Proteomes" id="UP001446871"/>
    </source>
</evidence>
<feature type="compositionally biased region" description="Basic and acidic residues" evidence="1">
    <location>
        <begin position="48"/>
        <end position="65"/>
    </location>
</feature>
<sequence>MGIEHDTSASAAPAPAPAAPSGSGDNSKPAQSIQSAPDGSALPNEGGNETRGDRKPKNGRFENKRGRGRGGRGGGRGGGGGGGGGGGRDNKDKGESKRRDLGRHADG</sequence>
<protein>
    <submittedName>
        <fullName evidence="2">Uncharacterized protein</fullName>
    </submittedName>
</protein>
<organism evidence="2 3">
    <name type="scientific">Apiospora saccharicola</name>
    <dbReference type="NCBI Taxonomy" id="335842"/>
    <lineage>
        <taxon>Eukaryota</taxon>
        <taxon>Fungi</taxon>
        <taxon>Dikarya</taxon>
        <taxon>Ascomycota</taxon>
        <taxon>Pezizomycotina</taxon>
        <taxon>Sordariomycetes</taxon>
        <taxon>Xylariomycetidae</taxon>
        <taxon>Amphisphaeriales</taxon>
        <taxon>Apiosporaceae</taxon>
        <taxon>Apiospora</taxon>
    </lineage>
</organism>
<feature type="compositionally biased region" description="Low complexity" evidence="1">
    <location>
        <begin position="8"/>
        <end position="24"/>
    </location>
</feature>
<feature type="compositionally biased region" description="Gly residues" evidence="1">
    <location>
        <begin position="71"/>
        <end position="87"/>
    </location>
</feature>
<feature type="compositionally biased region" description="Basic and acidic residues" evidence="1">
    <location>
        <begin position="88"/>
        <end position="107"/>
    </location>
</feature>
<proteinExistence type="predicted"/>
<dbReference type="Proteomes" id="UP001446871">
    <property type="component" value="Unassembled WGS sequence"/>
</dbReference>